<dbReference type="PROSITE" id="PS50011">
    <property type="entry name" value="PROTEIN_KINASE_DOM"/>
    <property type="match status" value="1"/>
</dbReference>
<evidence type="ECO:0000256" key="2">
    <source>
        <dbReference type="ARBA" id="ARBA00022741"/>
    </source>
</evidence>
<dbReference type="Pfam" id="PF00069">
    <property type="entry name" value="Pkinase"/>
    <property type="match status" value="1"/>
</dbReference>
<dbReference type="EMBL" id="CP139781">
    <property type="protein sequence ID" value="WRQ86035.1"/>
    <property type="molecule type" value="Genomic_DNA"/>
</dbReference>
<dbReference type="Gene3D" id="3.30.200.20">
    <property type="entry name" value="Phosphorylase Kinase, domain 1"/>
    <property type="match status" value="1"/>
</dbReference>
<dbReference type="SUPFAM" id="SSF56112">
    <property type="entry name" value="Protein kinase-like (PK-like)"/>
    <property type="match status" value="1"/>
</dbReference>
<dbReference type="Gene3D" id="1.25.40.10">
    <property type="entry name" value="Tetratricopeptide repeat domain"/>
    <property type="match status" value="1"/>
</dbReference>
<keyword evidence="6" id="KW-0812">Transmembrane</keyword>
<dbReference type="PROSITE" id="PS00108">
    <property type="entry name" value="PROTEIN_KINASE_ST"/>
    <property type="match status" value="1"/>
</dbReference>
<dbReference type="CDD" id="cd14014">
    <property type="entry name" value="STKc_PknB_like"/>
    <property type="match status" value="1"/>
</dbReference>
<dbReference type="RefSeq" id="WP_221031547.1">
    <property type="nucleotide sequence ID" value="NZ_CP139781.1"/>
</dbReference>
<reference evidence="8 9" key="2">
    <citation type="submission" date="2023-12" db="EMBL/GenBank/DDBJ databases">
        <title>Description of an unclassified Opitutus bacterium of Verrucomicrobiota.</title>
        <authorList>
            <person name="Zhang D.-F."/>
        </authorList>
    </citation>
    <scope>NUCLEOTIDE SEQUENCE [LARGE SCALE GENOMIC DNA]</scope>
    <source>
        <strain evidence="8 9">WL0086</strain>
    </source>
</reference>
<dbReference type="GO" id="GO:0004674">
    <property type="term" value="F:protein serine/threonine kinase activity"/>
    <property type="evidence" value="ECO:0007669"/>
    <property type="project" value="UniProtKB-EC"/>
</dbReference>
<evidence type="ECO:0000256" key="6">
    <source>
        <dbReference type="SAM" id="Phobius"/>
    </source>
</evidence>
<keyword evidence="9" id="KW-1185">Reference proteome</keyword>
<keyword evidence="4" id="KW-0067">ATP-binding</keyword>
<evidence type="ECO:0000256" key="3">
    <source>
        <dbReference type="ARBA" id="ARBA00022777"/>
    </source>
</evidence>
<organism evidence="8 9">
    <name type="scientific">Actomonas aquatica</name>
    <dbReference type="NCBI Taxonomy" id="2866162"/>
    <lineage>
        <taxon>Bacteria</taxon>
        <taxon>Pseudomonadati</taxon>
        <taxon>Verrucomicrobiota</taxon>
        <taxon>Opitutia</taxon>
        <taxon>Opitutales</taxon>
        <taxon>Opitutaceae</taxon>
        <taxon>Actomonas</taxon>
    </lineage>
</organism>
<protein>
    <submittedName>
        <fullName evidence="8">Serine/threonine-protein kinase</fullName>
        <ecNumber evidence="8">2.7.11.1</ecNumber>
    </submittedName>
</protein>
<evidence type="ECO:0000259" key="7">
    <source>
        <dbReference type="PROSITE" id="PS50011"/>
    </source>
</evidence>
<dbReference type="SMART" id="SM00220">
    <property type="entry name" value="S_TKc"/>
    <property type="match status" value="1"/>
</dbReference>
<dbReference type="EC" id="2.7.11.1" evidence="8"/>
<keyword evidence="2" id="KW-0547">Nucleotide-binding</keyword>
<dbReference type="InterPro" id="IPR011990">
    <property type="entry name" value="TPR-like_helical_dom_sf"/>
</dbReference>
<evidence type="ECO:0000256" key="4">
    <source>
        <dbReference type="ARBA" id="ARBA00022840"/>
    </source>
</evidence>
<feature type="domain" description="Protein kinase" evidence="7">
    <location>
        <begin position="108"/>
        <end position="412"/>
    </location>
</feature>
<dbReference type="Proteomes" id="UP000738431">
    <property type="component" value="Chromosome"/>
</dbReference>
<dbReference type="PANTHER" id="PTHR43289">
    <property type="entry name" value="MITOGEN-ACTIVATED PROTEIN KINASE KINASE KINASE 20-RELATED"/>
    <property type="match status" value="1"/>
</dbReference>
<reference evidence="8 9" key="1">
    <citation type="submission" date="2021-08" db="EMBL/GenBank/DDBJ databases">
        <authorList>
            <person name="Zhang D."/>
            <person name="Zhang A."/>
            <person name="Wang L."/>
        </authorList>
    </citation>
    <scope>NUCLEOTIDE SEQUENCE [LARGE SCALE GENOMIC DNA]</scope>
    <source>
        <strain evidence="8 9">WL0086</strain>
    </source>
</reference>
<evidence type="ECO:0000256" key="1">
    <source>
        <dbReference type="ARBA" id="ARBA00022679"/>
    </source>
</evidence>
<dbReference type="InterPro" id="IPR011009">
    <property type="entry name" value="Kinase-like_dom_sf"/>
</dbReference>
<name>A0ABZ1C357_9BACT</name>
<evidence type="ECO:0000256" key="5">
    <source>
        <dbReference type="SAM" id="MobiDB-lite"/>
    </source>
</evidence>
<feature type="transmembrane region" description="Helical" evidence="6">
    <location>
        <begin position="431"/>
        <end position="455"/>
    </location>
</feature>
<dbReference type="PANTHER" id="PTHR43289:SF6">
    <property type="entry name" value="SERINE_THREONINE-PROTEIN KINASE NEKL-3"/>
    <property type="match status" value="1"/>
</dbReference>
<keyword evidence="6" id="KW-1133">Transmembrane helix</keyword>
<dbReference type="InterPro" id="IPR008271">
    <property type="entry name" value="Ser/Thr_kinase_AS"/>
</dbReference>
<evidence type="ECO:0000313" key="9">
    <source>
        <dbReference type="Proteomes" id="UP000738431"/>
    </source>
</evidence>
<keyword evidence="6" id="KW-0472">Membrane</keyword>
<sequence>MPPPPPSEQEEELFDQARKLPDATSRTRFLTEACGEDTAMRERLEDMLATALEAESFFTETRRAMPHLTTLHGGVGTGAGAGVADTRNGVNTVPVPGEEAVGSRIGRYKLLEKIGEGGCGVVFRAEQEEPVRRQVALKIIKLGMETRSVIGRFEAERQALAMMDHPNIAHVFDAGATDRGSPYFVMELVSGRRITRFCDDERLDLRQRLELFVHICQAIQHAHQKGIIHRDIKPSNIVVSRLDGAPVPKVIDFGIAKATEISLTDKILLTMHMSFVGTPAYMSPEQAAMGGVDIDTRSDIYSLGVLLYELVTGHTPFDAKELADAGLDEMRRILREREPLRPSQRLAALPLAEQLEEANKRNTDPASLFADVRSDLDWIVIKALEKDRSHRYETANSLAMDVQRHLADEPVLARPPSPFYKFQKLVRRNRVAFAAGTAVALALMIGFGTSTWLFFRELEARHRAVAAEQQQVRLREEAEMRERLTQAALLVSQQRFAEADALLDNVQLDQPTVEGSAVYRAIGEWHALNQRWAEAVDRFSTLVTLNQLEGIDVTSLDYLELGPTIVELGDAAAFDAFRRNAIERFADSPGPFADRVLKITLLIPADPATLRALEPYAAATHANAREAAADGDSFRRAWNAIGLMLWDYRHGRYDAALEWGRVCLDAPDDNAPRDATAHAIMALAAQHAGDAAAARNHLEAAREITALKHRAPSDRGTPVQGFWFDWSFARILIREASGLIEG</sequence>
<accession>A0ABZ1C357</accession>
<keyword evidence="3 8" id="KW-0418">Kinase</keyword>
<evidence type="ECO:0000313" key="8">
    <source>
        <dbReference type="EMBL" id="WRQ86035.1"/>
    </source>
</evidence>
<dbReference type="SUPFAM" id="SSF48452">
    <property type="entry name" value="TPR-like"/>
    <property type="match status" value="1"/>
</dbReference>
<keyword evidence="1 8" id="KW-0808">Transferase</keyword>
<dbReference type="InterPro" id="IPR000719">
    <property type="entry name" value="Prot_kinase_dom"/>
</dbReference>
<dbReference type="Gene3D" id="1.10.510.10">
    <property type="entry name" value="Transferase(Phosphotransferase) domain 1"/>
    <property type="match status" value="1"/>
</dbReference>
<proteinExistence type="predicted"/>
<gene>
    <name evidence="8" type="ORF">K1X11_014570</name>
</gene>
<feature type="region of interest" description="Disordered" evidence="5">
    <location>
        <begin position="1"/>
        <end position="22"/>
    </location>
</feature>